<dbReference type="EMBL" id="WIXI01000022">
    <property type="protein sequence ID" value="MQY44750.1"/>
    <property type="molecule type" value="Genomic_DNA"/>
</dbReference>
<keyword evidence="1 4" id="KW-0489">Methyltransferase</keyword>
<dbReference type="PANTHER" id="PTHR43861:SF1">
    <property type="entry name" value="TRANS-ACONITATE 2-METHYLTRANSFERASE"/>
    <property type="match status" value="1"/>
</dbReference>
<dbReference type="AlphaFoldDB" id="A0A6A8A597"/>
<dbReference type="Pfam" id="PF13649">
    <property type="entry name" value="Methyltransf_25"/>
    <property type="match status" value="1"/>
</dbReference>
<keyword evidence="2 4" id="KW-0808">Transferase</keyword>
<evidence type="ECO:0000256" key="1">
    <source>
        <dbReference type="ARBA" id="ARBA00022603"/>
    </source>
</evidence>
<evidence type="ECO:0000259" key="3">
    <source>
        <dbReference type="Pfam" id="PF13649"/>
    </source>
</evidence>
<keyword evidence="5" id="KW-1185">Reference proteome</keyword>
<evidence type="ECO:0000313" key="4">
    <source>
        <dbReference type="EMBL" id="MQY44750.1"/>
    </source>
</evidence>
<proteinExistence type="predicted"/>
<dbReference type="Gene3D" id="3.40.50.150">
    <property type="entry name" value="Vaccinia Virus protein VP39"/>
    <property type="match status" value="1"/>
</dbReference>
<accession>A0A6A8A597</accession>
<dbReference type="SUPFAM" id="SSF53335">
    <property type="entry name" value="S-adenosyl-L-methionine-dependent methyltransferases"/>
    <property type="match status" value="1"/>
</dbReference>
<dbReference type="InterPro" id="IPR041698">
    <property type="entry name" value="Methyltransf_25"/>
</dbReference>
<dbReference type="GO" id="GO:0032259">
    <property type="term" value="P:methylation"/>
    <property type="evidence" value="ECO:0007669"/>
    <property type="project" value="UniProtKB-KW"/>
</dbReference>
<dbReference type="PANTHER" id="PTHR43861">
    <property type="entry name" value="TRANS-ACONITATE 2-METHYLTRANSFERASE-RELATED"/>
    <property type="match status" value="1"/>
</dbReference>
<dbReference type="Proteomes" id="UP000435138">
    <property type="component" value="Unassembled WGS sequence"/>
</dbReference>
<dbReference type="GO" id="GO:0008168">
    <property type="term" value="F:methyltransferase activity"/>
    <property type="evidence" value="ECO:0007669"/>
    <property type="project" value="UniProtKB-KW"/>
</dbReference>
<gene>
    <name evidence="4" type="ORF">GAO09_01505</name>
</gene>
<dbReference type="CDD" id="cd02440">
    <property type="entry name" value="AdoMet_MTases"/>
    <property type="match status" value="1"/>
</dbReference>
<dbReference type="PROSITE" id="PS50007">
    <property type="entry name" value="PIPLC_X_DOMAIN"/>
    <property type="match status" value="1"/>
</dbReference>
<organism evidence="4 5">
    <name type="scientific">Endobacterium cereale</name>
    <dbReference type="NCBI Taxonomy" id="2663029"/>
    <lineage>
        <taxon>Bacteria</taxon>
        <taxon>Pseudomonadati</taxon>
        <taxon>Pseudomonadota</taxon>
        <taxon>Alphaproteobacteria</taxon>
        <taxon>Hyphomicrobiales</taxon>
        <taxon>Rhizobiaceae</taxon>
        <taxon>Endobacterium</taxon>
    </lineage>
</organism>
<comment type="caution">
    <text evidence="4">The sequence shown here is derived from an EMBL/GenBank/DDBJ whole genome shotgun (WGS) entry which is preliminary data.</text>
</comment>
<dbReference type="RefSeq" id="WP_153352293.1">
    <property type="nucleotide sequence ID" value="NZ_JAYKOO010000003.1"/>
</dbReference>
<evidence type="ECO:0000256" key="2">
    <source>
        <dbReference type="ARBA" id="ARBA00022679"/>
    </source>
</evidence>
<name>A0A6A8A597_9HYPH</name>
<protein>
    <submittedName>
        <fullName evidence="4">Methyltransferase domain-containing protein</fullName>
    </submittedName>
</protein>
<dbReference type="InterPro" id="IPR029063">
    <property type="entry name" value="SAM-dependent_MTases_sf"/>
</dbReference>
<feature type="domain" description="Methyltransferase" evidence="3">
    <location>
        <begin position="44"/>
        <end position="132"/>
    </location>
</feature>
<sequence length="198" mass="21770">MTEPQDLTSRFYANNAKIYVEHADSPSRERLDPFLARLTKGARILELGCGNGRDSAEMLSLGFRVTPTDGIAEIAAEASRRLKMPVSVLPFDEIDAVSAFDGVWANACLLHVPRAQLGSVLARIHRALRPGGVFYASFKAGQAEGHDALGRYFNYPSEPWLKALCETLPWQMLGFDLNHGGAYDGQPTDWLHLLAVKA</sequence>
<evidence type="ECO:0000313" key="5">
    <source>
        <dbReference type="Proteomes" id="UP000435138"/>
    </source>
</evidence>
<reference evidence="4 5" key="1">
    <citation type="submission" date="2019-11" db="EMBL/GenBank/DDBJ databases">
        <title>Genome analysis of Rhizobacterium cereale a novel genus and species isolated from maize roots in North Spain.</title>
        <authorList>
            <person name="Menendez E."/>
            <person name="Flores-Felix J.D."/>
            <person name="Ramirez-Bahena M.-H."/>
            <person name="Igual J.M."/>
            <person name="Garcia-Fraile P."/>
            <person name="Peix A."/>
            <person name="Velazquez E."/>
        </authorList>
    </citation>
    <scope>NUCLEOTIDE SEQUENCE [LARGE SCALE GENOMIC DNA]</scope>
    <source>
        <strain evidence="4 5">RZME27</strain>
    </source>
</reference>